<dbReference type="RefSeq" id="XP_018074611.1">
    <property type="nucleotide sequence ID" value="XM_018207526.1"/>
</dbReference>
<dbReference type="EMBL" id="KQ947409">
    <property type="protein sequence ID" value="KUJ20256.1"/>
    <property type="molecule type" value="Genomic_DNA"/>
</dbReference>
<dbReference type="KEGG" id="psco:LY89DRAFT_438207"/>
<organism evidence="1 2">
    <name type="scientific">Mollisia scopiformis</name>
    <name type="common">Conifer needle endophyte fungus</name>
    <name type="synonym">Phialocephala scopiformis</name>
    <dbReference type="NCBI Taxonomy" id="149040"/>
    <lineage>
        <taxon>Eukaryota</taxon>
        <taxon>Fungi</taxon>
        <taxon>Dikarya</taxon>
        <taxon>Ascomycota</taxon>
        <taxon>Pezizomycotina</taxon>
        <taxon>Leotiomycetes</taxon>
        <taxon>Helotiales</taxon>
        <taxon>Mollisiaceae</taxon>
        <taxon>Mollisia</taxon>
    </lineage>
</organism>
<proteinExistence type="predicted"/>
<accession>A0A194XJF4</accession>
<reference evidence="1 2" key="1">
    <citation type="submission" date="2015-10" db="EMBL/GenBank/DDBJ databases">
        <title>Full genome of DAOMC 229536 Phialocephala scopiformis, a fungal endophyte of spruce producing the potent anti-insectan compound rugulosin.</title>
        <authorList>
            <consortium name="DOE Joint Genome Institute"/>
            <person name="Walker A.K."/>
            <person name="Frasz S.L."/>
            <person name="Seifert K.A."/>
            <person name="Miller J.D."/>
            <person name="Mondo S.J."/>
            <person name="Labutti K."/>
            <person name="Lipzen A."/>
            <person name="Dockter R."/>
            <person name="Kennedy M."/>
            <person name="Grigoriev I.V."/>
            <person name="Spatafora J.W."/>
        </authorList>
    </citation>
    <scope>NUCLEOTIDE SEQUENCE [LARGE SCALE GENOMIC DNA]</scope>
    <source>
        <strain evidence="1 2">CBS 120377</strain>
    </source>
</reference>
<gene>
    <name evidence="1" type="ORF">LY89DRAFT_438207</name>
</gene>
<keyword evidence="2" id="KW-1185">Reference proteome</keyword>
<name>A0A194XJF4_MOLSC</name>
<dbReference type="GeneID" id="28817252"/>
<evidence type="ECO:0000313" key="1">
    <source>
        <dbReference type="EMBL" id="KUJ20256.1"/>
    </source>
</evidence>
<sequence>MSSRHRLKYPQRISGVCVVLQFIAYVAVPQQYMLHGVFRHGCQSRDLPDIEVKKLNSSTALNKLGIAVRGRSLLGVLFDYIDGRLELHCLSGSKTSNEHLPYLENVCDTQNVGRWLFFSIPREVSRI</sequence>
<protein>
    <submittedName>
        <fullName evidence="1">Uncharacterized protein</fullName>
    </submittedName>
</protein>
<dbReference type="Proteomes" id="UP000070700">
    <property type="component" value="Unassembled WGS sequence"/>
</dbReference>
<dbReference type="InParanoid" id="A0A194XJF4"/>
<dbReference type="AlphaFoldDB" id="A0A194XJF4"/>
<evidence type="ECO:0000313" key="2">
    <source>
        <dbReference type="Proteomes" id="UP000070700"/>
    </source>
</evidence>